<reference evidence="1 2" key="1">
    <citation type="submission" date="2015-01" db="EMBL/GenBank/DDBJ databases">
        <title>Genome of allotetraploid Gossypium barbadense reveals genomic plasticity and fiber elongation in cotton evolution.</title>
        <authorList>
            <person name="Chen X."/>
            <person name="Liu X."/>
            <person name="Zhao B."/>
            <person name="Zheng H."/>
            <person name="Hu Y."/>
            <person name="Lu G."/>
            <person name="Yang C."/>
            <person name="Chen J."/>
            <person name="Shan C."/>
            <person name="Zhang L."/>
            <person name="Zhou Y."/>
            <person name="Wang L."/>
            <person name="Guo W."/>
            <person name="Bai Y."/>
            <person name="Ruan J."/>
            <person name="Shangguan X."/>
            <person name="Mao Y."/>
            <person name="Jiang J."/>
            <person name="Zhu Y."/>
            <person name="Lei J."/>
            <person name="Kang H."/>
            <person name="Chen S."/>
            <person name="He X."/>
            <person name="Wang R."/>
            <person name="Wang Y."/>
            <person name="Chen J."/>
            <person name="Wang L."/>
            <person name="Yu S."/>
            <person name="Wang B."/>
            <person name="Wei J."/>
            <person name="Song S."/>
            <person name="Lu X."/>
            <person name="Gao Z."/>
            <person name="Gu W."/>
            <person name="Deng X."/>
            <person name="Ma D."/>
            <person name="Wang S."/>
            <person name="Liang W."/>
            <person name="Fang L."/>
            <person name="Cai C."/>
            <person name="Zhu X."/>
            <person name="Zhou B."/>
            <person name="Zhang Y."/>
            <person name="Chen Z."/>
            <person name="Xu S."/>
            <person name="Zhu R."/>
            <person name="Wang S."/>
            <person name="Zhang T."/>
            <person name="Zhao G."/>
        </authorList>
    </citation>
    <scope>NUCLEOTIDE SEQUENCE [LARGE SCALE GENOMIC DNA]</scope>
    <source>
        <strain evidence="2">cv. Xinhai21</strain>
        <tissue evidence="1">Leaf</tissue>
    </source>
</reference>
<proteinExistence type="predicted"/>
<evidence type="ECO:0000313" key="1">
    <source>
        <dbReference type="EMBL" id="PPS16653.1"/>
    </source>
</evidence>
<gene>
    <name evidence="1" type="ORF">GOBAR_AA03944</name>
</gene>
<evidence type="ECO:0000313" key="2">
    <source>
        <dbReference type="Proteomes" id="UP000239757"/>
    </source>
</evidence>
<dbReference type="Proteomes" id="UP000239757">
    <property type="component" value="Unassembled WGS sequence"/>
</dbReference>
<dbReference type="AlphaFoldDB" id="A0A2P5YM48"/>
<evidence type="ECO:0008006" key="3">
    <source>
        <dbReference type="Google" id="ProtNLM"/>
    </source>
</evidence>
<name>A0A2P5YM48_GOSBA</name>
<dbReference type="OrthoDB" id="998851at2759"/>
<organism evidence="1 2">
    <name type="scientific">Gossypium barbadense</name>
    <name type="common">Sea Island cotton</name>
    <name type="synonym">Hibiscus barbadensis</name>
    <dbReference type="NCBI Taxonomy" id="3634"/>
    <lineage>
        <taxon>Eukaryota</taxon>
        <taxon>Viridiplantae</taxon>
        <taxon>Streptophyta</taxon>
        <taxon>Embryophyta</taxon>
        <taxon>Tracheophyta</taxon>
        <taxon>Spermatophyta</taxon>
        <taxon>Magnoliopsida</taxon>
        <taxon>eudicotyledons</taxon>
        <taxon>Gunneridae</taxon>
        <taxon>Pentapetalae</taxon>
        <taxon>rosids</taxon>
        <taxon>malvids</taxon>
        <taxon>Malvales</taxon>
        <taxon>Malvaceae</taxon>
        <taxon>Malvoideae</taxon>
        <taxon>Gossypium</taxon>
    </lineage>
</organism>
<accession>A0A2P5YM48</accession>
<sequence>MLSIANDYFSTLFSLNGVSNPGGILVGVVPCIFDKMNDDLDKDFTYEEVCVALQSMNPLKASGEDGLGAVFYKRFWHIVGKEVAQFCIDSLKGVTILLALIILRLF</sequence>
<protein>
    <recommendedName>
        <fullName evidence="3">Reverse transcriptase domain-containing protein</fullName>
    </recommendedName>
</protein>
<dbReference type="EMBL" id="KZ663011">
    <property type="protein sequence ID" value="PPS16653.1"/>
    <property type="molecule type" value="Genomic_DNA"/>
</dbReference>